<accession>A0A316BW34</accession>
<sequence length="247" mass="28638">MQPHRIVSQQEWMEAQKAHLVKEKEYTRHRDRLNAERQALPWTRVDKDYAFDTPQGRKTLEELFDGRSQLVVIHFMLGPDWEAGCVGCSFGADHLDGPIQHLKHHDVTVVAVSRAPLPQIEAYKKRMGWKFDWVSSFGSDFNYDFGVSFHKEDIANGTAIYNFAPLDFEMDELHGLTVFYKDADGNIYRTFSQYARGDEDRISTYVFLDRTPKGRNEKDTMDWVKRHDEYPDEDKTVAAMLTSSCCG</sequence>
<keyword evidence="2" id="KW-1185">Reference proteome</keyword>
<dbReference type="Gene3D" id="3.40.30.10">
    <property type="entry name" value="Glutaredoxin"/>
    <property type="match status" value="1"/>
</dbReference>
<dbReference type="Proteomes" id="UP000245396">
    <property type="component" value="Unassembled WGS sequence"/>
</dbReference>
<comment type="caution">
    <text evidence="1">The sequence shown here is derived from an EMBL/GenBank/DDBJ whole genome shotgun (WGS) entry which is preliminary data.</text>
</comment>
<dbReference type="RefSeq" id="WP_109614309.1">
    <property type="nucleotide sequence ID" value="NZ_QGGG01000016.1"/>
</dbReference>
<dbReference type="OrthoDB" id="7331188at2"/>
<organism evidence="1 2">
    <name type="scientific">Pseudaminobacter salicylatoxidans</name>
    <dbReference type="NCBI Taxonomy" id="93369"/>
    <lineage>
        <taxon>Bacteria</taxon>
        <taxon>Pseudomonadati</taxon>
        <taxon>Pseudomonadota</taxon>
        <taxon>Alphaproteobacteria</taxon>
        <taxon>Hyphomicrobiales</taxon>
        <taxon>Phyllobacteriaceae</taxon>
        <taxon>Pseudaminobacter</taxon>
    </lineage>
</organism>
<dbReference type="Pfam" id="PF05988">
    <property type="entry name" value="DUF899"/>
    <property type="match status" value="1"/>
</dbReference>
<dbReference type="STRING" id="1192868.GCA_000304395_02364"/>
<proteinExistence type="predicted"/>
<evidence type="ECO:0000313" key="1">
    <source>
        <dbReference type="EMBL" id="PWJ78431.1"/>
    </source>
</evidence>
<evidence type="ECO:0000313" key="2">
    <source>
        <dbReference type="Proteomes" id="UP000245396"/>
    </source>
</evidence>
<gene>
    <name evidence="1" type="ORF">C7441_11699</name>
</gene>
<dbReference type="AlphaFoldDB" id="A0A316BW34"/>
<name>A0A316BW34_PSESE</name>
<dbReference type="InterPro" id="IPR036249">
    <property type="entry name" value="Thioredoxin-like_sf"/>
</dbReference>
<dbReference type="EMBL" id="QGGG01000016">
    <property type="protein sequence ID" value="PWJ78431.1"/>
    <property type="molecule type" value="Genomic_DNA"/>
</dbReference>
<dbReference type="InterPro" id="IPR010296">
    <property type="entry name" value="DUF899_thioredox"/>
</dbReference>
<dbReference type="SUPFAM" id="SSF52833">
    <property type="entry name" value="Thioredoxin-like"/>
    <property type="match status" value="1"/>
</dbReference>
<reference evidence="1 2" key="1">
    <citation type="submission" date="2018-05" db="EMBL/GenBank/DDBJ databases">
        <title>Genomic Encyclopedia of Type Strains, Phase IV (KMG-IV): sequencing the most valuable type-strain genomes for metagenomic binning, comparative biology and taxonomic classification.</title>
        <authorList>
            <person name="Goeker M."/>
        </authorList>
    </citation>
    <scope>NUCLEOTIDE SEQUENCE [LARGE SCALE GENOMIC DNA]</scope>
    <source>
        <strain evidence="1 2">DSM 6986</strain>
    </source>
</reference>
<protein>
    <submittedName>
        <fullName evidence="1">Putative dithiol-disulfide oxidoreductase (DUF899 family)</fullName>
    </submittedName>
</protein>